<dbReference type="EMBL" id="UFEU01000004">
    <property type="protein sequence ID" value="SSK28711.1"/>
    <property type="molecule type" value="Genomic_DNA"/>
</dbReference>
<dbReference type="Proteomes" id="UP000252603">
    <property type="component" value="Unassembled WGS sequence"/>
</dbReference>
<dbReference type="SUPFAM" id="SSF52096">
    <property type="entry name" value="ClpP/crotonase"/>
    <property type="match status" value="1"/>
</dbReference>
<dbReference type="InterPro" id="IPR029045">
    <property type="entry name" value="ClpP/crotonase-like_dom_sf"/>
</dbReference>
<dbReference type="AlphaFoldDB" id="A0A330XMW5"/>
<evidence type="ECO:0000313" key="2">
    <source>
        <dbReference type="Proteomes" id="UP000252603"/>
    </source>
</evidence>
<dbReference type="Gene3D" id="1.25.40.10">
    <property type="entry name" value="Tetratricopeptide repeat domain"/>
    <property type="match status" value="1"/>
</dbReference>
<dbReference type="InterPro" id="IPR019734">
    <property type="entry name" value="TPR_rpt"/>
</dbReference>
<dbReference type="InterPro" id="IPR011990">
    <property type="entry name" value="TPR-like_helical_dom_sf"/>
</dbReference>
<dbReference type="PROSITE" id="PS50005">
    <property type="entry name" value="TPR"/>
    <property type="match status" value="1"/>
</dbReference>
<dbReference type="SMART" id="SM00028">
    <property type="entry name" value="TPR"/>
    <property type="match status" value="3"/>
</dbReference>
<reference evidence="1 2" key="1">
    <citation type="submission" date="2018-07" db="EMBL/GenBank/DDBJ databases">
        <authorList>
            <consortium name="Pathogen Informatics"/>
        </authorList>
    </citation>
    <scope>NUCLEOTIDE SEQUENCE [LARGE SCALE GENOMIC DNA]</scope>
    <source>
        <strain evidence="1 2">4300STDY6470422</strain>
    </source>
</reference>
<accession>A0A330XMW5</accession>
<dbReference type="Gene3D" id="3.90.226.10">
    <property type="entry name" value="2-enoyl-CoA Hydratase, Chain A, domain 1"/>
    <property type="match status" value="1"/>
</dbReference>
<proteinExistence type="predicted"/>
<gene>
    <name evidence="1" type="ORF">SAMEA4364603_01615</name>
</gene>
<dbReference type="Pfam" id="PF13181">
    <property type="entry name" value="TPR_8"/>
    <property type="match status" value="1"/>
</dbReference>
<dbReference type="SUPFAM" id="SSF48452">
    <property type="entry name" value="TPR-like"/>
    <property type="match status" value="1"/>
</dbReference>
<organism evidence="1 2">
    <name type="scientific">Klebsiella pneumoniae</name>
    <dbReference type="NCBI Taxonomy" id="573"/>
    <lineage>
        <taxon>Bacteria</taxon>
        <taxon>Pseudomonadati</taxon>
        <taxon>Pseudomonadota</taxon>
        <taxon>Gammaproteobacteria</taxon>
        <taxon>Enterobacterales</taxon>
        <taxon>Enterobacteriaceae</taxon>
        <taxon>Klebsiella/Raoultella group</taxon>
        <taxon>Klebsiella</taxon>
        <taxon>Klebsiella pneumoniae complex</taxon>
    </lineage>
</organism>
<sequence>MSTVKPRLYYENWLILFKKNVNYITFNTTEYIKMKKLILKINLCVCFSLAQFTHAAQLTPFADENRNLWLRMEGTLENGDAQSFNNYIEEAKAQNLEFYGVTLISSGGLLQEGKAIAKLVRDNRMITYVPDNSLCASSCFWVFAAGIHRYAGKQTSIGVHSVGRTNQEEDELTKSNTLDMIRAYAALGVPDDIVGATAKTKPNEIHFLTRSELNAMVNNPAPPEEFTNYLISTNQSVETTKLIQTSLPSEESKNYSRDLNERGINLIHTGNYDEAVKVLEEAKKHNNFDTEVLGNLGYAYYRNNDLKNAQDNITASLKINETRSVSWGNLGEIVAKQGNVKWAIDCFNNYIYYSKNKESALRHLNRLTQSENIYLSMAASSIINK</sequence>
<protein>
    <submittedName>
        <fullName evidence="1">Flp pilus assembly protein TadD, contains TPR repeats</fullName>
    </submittedName>
</protein>
<evidence type="ECO:0000313" key="1">
    <source>
        <dbReference type="EMBL" id="SSK28711.1"/>
    </source>
</evidence>
<name>A0A330XMW5_KLEPN</name>